<gene>
    <name evidence="4" type="primary">U58</name>
</gene>
<name>U3GQ26_9BETA</name>
<dbReference type="EMBL" id="KF017583">
    <property type="protein sequence ID" value="AGT99250.1"/>
    <property type="molecule type" value="Genomic_DNA"/>
</dbReference>
<keyword evidence="5" id="KW-1185">Reference proteome</keyword>
<dbReference type="Pfam" id="PF04532">
    <property type="entry name" value="DUF587"/>
    <property type="match status" value="1"/>
</dbReference>
<evidence type="ECO:0000313" key="5">
    <source>
        <dbReference type="Proteomes" id="UP000243849"/>
    </source>
</evidence>
<feature type="domain" description="Herpesvirus UL87 C-terminal" evidence="2">
    <location>
        <begin position="205"/>
        <end position="710"/>
    </location>
</feature>
<comment type="similarity">
    <text evidence="1">Belongs to the herpesviridae UL87 family.</text>
</comment>
<reference evidence="4 5" key="1">
    <citation type="submission" date="2013-05" db="EMBL/GenBank/DDBJ databases">
        <title>Genome organization and molecular characterization of porcine cytomegalovirus.</title>
        <authorList>
            <person name="Gu W."/>
            <person name="Zhou L."/>
            <person name="Ge X."/>
            <person name="Guo X."/>
            <person name="Yang H."/>
        </authorList>
    </citation>
    <scope>NUCLEOTIDE SEQUENCE [LARGE SCALE GENOMIC DNA]</scope>
    <source>
        <strain evidence="4 5">BJ09</strain>
    </source>
</reference>
<dbReference type="Proteomes" id="UP000243849">
    <property type="component" value="Segment"/>
</dbReference>
<dbReference type="GeneID" id="16747445"/>
<dbReference type="InterPro" id="IPR004285">
    <property type="entry name" value="Herpes_UL87_C"/>
</dbReference>
<evidence type="ECO:0000313" key="4">
    <source>
        <dbReference type="EMBL" id="AGT99250.1"/>
    </source>
</evidence>
<feature type="domain" description="Herpesvirus UL87 N-terminal" evidence="3">
    <location>
        <begin position="2"/>
        <end position="200"/>
    </location>
</feature>
<proteinExistence type="inferred from homology"/>
<organism evidence="4 5">
    <name type="scientific">Suid betaherpesvirus 2</name>
    <dbReference type="NCBI Taxonomy" id="1608255"/>
    <lineage>
        <taxon>Viruses</taxon>
        <taxon>Duplodnaviria</taxon>
        <taxon>Heunggongvirae</taxon>
        <taxon>Peploviricota</taxon>
        <taxon>Herviviricetes</taxon>
        <taxon>Herpesvirales</taxon>
        <taxon>Orthoherpesviridae</taxon>
        <taxon>Betaherpesvirinae</taxon>
        <taxon>Roseolovirus</taxon>
        <taxon>Roseolovirus suidbeta2</taxon>
    </lineage>
</organism>
<accession>U3GQ26</accession>
<dbReference type="OrthoDB" id="469at10239"/>
<dbReference type="InterPro" id="IPR007618">
    <property type="entry name" value="Herpes_UL87_N"/>
</dbReference>
<dbReference type="KEGG" id="vg:16747445"/>
<dbReference type="RefSeq" id="YP_008492995.1">
    <property type="nucleotide sequence ID" value="NC_022233.1"/>
</dbReference>
<evidence type="ECO:0000259" key="3">
    <source>
        <dbReference type="Pfam" id="PF04532"/>
    </source>
</evidence>
<dbReference type="Pfam" id="PF03043">
    <property type="entry name" value="Herpes_UL87"/>
    <property type="match status" value="1"/>
</dbReference>
<evidence type="ECO:0000259" key="2">
    <source>
        <dbReference type="Pfam" id="PF03043"/>
    </source>
</evidence>
<evidence type="ECO:0000256" key="1">
    <source>
        <dbReference type="ARBA" id="ARBA00007679"/>
    </source>
</evidence>
<protein>
    <submittedName>
        <fullName evidence="4">Component of prereplication complexes</fullName>
    </submittedName>
</protein>
<sequence length="753" mass="87923">MFGISYARSVPVFIDACDLTCEVSKLEDSIVSKNIDVAPEKTDEVIWCIFNSCDAMYNDADKAKLALCRLLLGPVSVPCYCEEWDVNDYMTKRAYSCTGPVIYVYSDHCKCMRMDRSLKYTLMSNYVTTHVFRGLLSLRDWNYSIPSIFCNCMTGTEDRYIATIYPSNKSIYLEYYPYFLCFLSRFISVVEIEECMNDLIIRLGSKLSSRIIIHFKLLFGFKHRPRVINIDRMLWDNFYCLEIQKLWFSVWKHNSVTRGFFNTIFERVETNRNYVLSILRLPANHIAILEHFSPQLFKKHMLYFNIHVTFKKYKKEHIPNSIQYKKNIMCFTEKDVLWKNLFLVFYLYPIPKMKRCGKSDTSVNHYLKVIGRLSINKFRQGTNVFPFRGARAPSGNDEGTVGGDEFSEMTTVNSGRFVVNSFVTNRVINLKATLFRDVSYLPEVPRTMTHSFVMYKHTFKEPACTFSTFVSNNELFYNSLNINIRGPYIDFLYALCVYRLHVNIEDFFLPALVCNSNNSMDIHGIEDHNMLREERNRVYWITNFPCMISTSDRVNIGWFKSGTAIIPRVCGEKLKKVISEELRFINDIPNLYLDADLQLLLTNLEKRNRFQIPFLSKQFVLFLRLLLIIRFGDKGLVHNLMCHLIDRGFFDYGRNIVAHTKLKYVCALIGTRAANNVPKILLGNKKIKLDHLGRNANVLTVLRHMIRCNHKPMPFPIVRIIHKILNYLYHTCASDYLLSELRRMIECVGDGGV</sequence>